<dbReference type="Gene3D" id="3.40.50.300">
    <property type="entry name" value="P-loop containing nucleotide triphosphate hydrolases"/>
    <property type="match status" value="1"/>
</dbReference>
<keyword evidence="5" id="KW-1185">Reference proteome</keyword>
<dbReference type="AlphaFoldDB" id="A0A5N5T0I6"/>
<evidence type="ECO:0000313" key="4">
    <source>
        <dbReference type="EMBL" id="KAB7498430.1"/>
    </source>
</evidence>
<name>A0A5N5T0I6_9CRUS</name>
<organism evidence="4 5">
    <name type="scientific">Armadillidium nasatum</name>
    <dbReference type="NCBI Taxonomy" id="96803"/>
    <lineage>
        <taxon>Eukaryota</taxon>
        <taxon>Metazoa</taxon>
        <taxon>Ecdysozoa</taxon>
        <taxon>Arthropoda</taxon>
        <taxon>Crustacea</taxon>
        <taxon>Multicrustacea</taxon>
        <taxon>Malacostraca</taxon>
        <taxon>Eumalacostraca</taxon>
        <taxon>Peracarida</taxon>
        <taxon>Isopoda</taxon>
        <taxon>Oniscidea</taxon>
        <taxon>Crinocheta</taxon>
        <taxon>Armadillidiidae</taxon>
        <taxon>Armadillidium</taxon>
    </lineage>
</organism>
<sequence length="334" mass="39535">MSGKLPSGHTYKELEGEESEVLKERFHLYQEGIVLANPGNYYLPKPFVDFAEKIYNFEEIVWNLVKNPDLNNPEADISIDSRCPFFEVDYIFCFTDGPKYDPKGELIRSFYKHFPDKDPIRDGLMIHLASVHPDPRLLKNHLPYTFLPEDMLKKAKTVCLARDPRDIAVSGYHYHKLQKILDYTGTLEEFVDDFMNDRVPVPFGPWWDHMRLHWEIRNHPNFLLLFYEDLKENPEAEIKKIDKFLGTKRTDEQIKNVARYTSFSNMKERTKRNPPTSFDNAFFKKEVEEKGGSFFRKGKAGSWKEDLPPHLQEKMNSWMKENLTRFDDDFKYKA</sequence>
<evidence type="ECO:0000256" key="2">
    <source>
        <dbReference type="ARBA" id="ARBA00022679"/>
    </source>
</evidence>
<dbReference type="Pfam" id="PF00685">
    <property type="entry name" value="Sulfotransfer_1"/>
    <property type="match status" value="1"/>
</dbReference>
<evidence type="ECO:0000256" key="1">
    <source>
        <dbReference type="ARBA" id="ARBA00005771"/>
    </source>
</evidence>
<dbReference type="InterPro" id="IPR027417">
    <property type="entry name" value="P-loop_NTPase"/>
</dbReference>
<evidence type="ECO:0000313" key="5">
    <source>
        <dbReference type="Proteomes" id="UP000326759"/>
    </source>
</evidence>
<dbReference type="SUPFAM" id="SSF52540">
    <property type="entry name" value="P-loop containing nucleoside triphosphate hydrolases"/>
    <property type="match status" value="1"/>
</dbReference>
<dbReference type="PANTHER" id="PTHR11783">
    <property type="entry name" value="SULFOTRANSFERASE SULT"/>
    <property type="match status" value="1"/>
</dbReference>
<dbReference type="EMBL" id="SEYY01019303">
    <property type="protein sequence ID" value="KAB7498430.1"/>
    <property type="molecule type" value="Genomic_DNA"/>
</dbReference>
<dbReference type="OrthoDB" id="205623at2759"/>
<evidence type="ECO:0000259" key="3">
    <source>
        <dbReference type="Pfam" id="PF00685"/>
    </source>
</evidence>
<proteinExistence type="inferred from homology"/>
<dbReference type="InterPro" id="IPR000863">
    <property type="entry name" value="Sulfotransferase_dom"/>
</dbReference>
<keyword evidence="2 4" id="KW-0808">Transferase</keyword>
<protein>
    <submittedName>
        <fullName evidence="4">Sulfotransferase 1 family member D1</fullName>
    </submittedName>
</protein>
<gene>
    <name evidence="4" type="ORF">Anas_07616</name>
</gene>
<reference evidence="4 5" key="1">
    <citation type="journal article" date="2019" name="PLoS Biol.">
        <title>Sex chromosomes control vertical transmission of feminizing Wolbachia symbionts in an isopod.</title>
        <authorList>
            <person name="Becking T."/>
            <person name="Chebbi M.A."/>
            <person name="Giraud I."/>
            <person name="Moumen B."/>
            <person name="Laverre T."/>
            <person name="Caubet Y."/>
            <person name="Peccoud J."/>
            <person name="Gilbert C."/>
            <person name="Cordaux R."/>
        </authorList>
    </citation>
    <scope>NUCLEOTIDE SEQUENCE [LARGE SCALE GENOMIC DNA]</scope>
    <source>
        <strain evidence="4">ANa2</strain>
        <tissue evidence="4">Whole body excluding digestive tract and cuticle</tissue>
    </source>
</reference>
<accession>A0A5N5T0I6</accession>
<feature type="non-terminal residue" evidence="4">
    <location>
        <position position="334"/>
    </location>
</feature>
<feature type="domain" description="Sulfotransferase" evidence="3">
    <location>
        <begin position="59"/>
        <end position="326"/>
    </location>
</feature>
<comment type="caution">
    <text evidence="4">The sequence shown here is derived from an EMBL/GenBank/DDBJ whole genome shotgun (WGS) entry which is preliminary data.</text>
</comment>
<comment type="similarity">
    <text evidence="1">Belongs to the sulfotransferase 1 family.</text>
</comment>
<dbReference type="GO" id="GO:0008146">
    <property type="term" value="F:sulfotransferase activity"/>
    <property type="evidence" value="ECO:0007669"/>
    <property type="project" value="InterPro"/>
</dbReference>
<dbReference type="Proteomes" id="UP000326759">
    <property type="component" value="Unassembled WGS sequence"/>
</dbReference>